<dbReference type="OrthoDB" id="3509362at2759"/>
<dbReference type="Pfam" id="PF08240">
    <property type="entry name" value="ADH_N"/>
    <property type="match status" value="1"/>
</dbReference>
<reference evidence="4 5" key="1">
    <citation type="journal article" date="2017" name="PLoS Biol.">
        <title>The sea cucumber genome provides insights into morphological evolution and visceral regeneration.</title>
        <authorList>
            <person name="Zhang X."/>
            <person name="Sun L."/>
            <person name="Yuan J."/>
            <person name="Sun Y."/>
            <person name="Gao Y."/>
            <person name="Zhang L."/>
            <person name="Li S."/>
            <person name="Dai H."/>
            <person name="Hamel J.F."/>
            <person name="Liu C."/>
            <person name="Yu Y."/>
            <person name="Liu S."/>
            <person name="Lin W."/>
            <person name="Guo K."/>
            <person name="Jin S."/>
            <person name="Xu P."/>
            <person name="Storey K.B."/>
            <person name="Huan P."/>
            <person name="Zhang T."/>
            <person name="Zhou Y."/>
            <person name="Zhang J."/>
            <person name="Lin C."/>
            <person name="Li X."/>
            <person name="Xing L."/>
            <person name="Huo D."/>
            <person name="Sun M."/>
            <person name="Wang L."/>
            <person name="Mercier A."/>
            <person name="Li F."/>
            <person name="Yang H."/>
            <person name="Xiang J."/>
        </authorList>
    </citation>
    <scope>NUCLEOTIDE SEQUENCE [LARGE SCALE GENOMIC DNA]</scope>
    <source>
        <strain evidence="4">Shaxun</strain>
        <tissue evidence="4">Muscle</tissue>
    </source>
</reference>
<dbReference type="InterPro" id="IPR020843">
    <property type="entry name" value="ER"/>
</dbReference>
<dbReference type="PANTHER" id="PTHR48106:SF18">
    <property type="entry name" value="QUINONE OXIDOREDUCTASE PIG3"/>
    <property type="match status" value="1"/>
</dbReference>
<accession>A0A2G8KU36</accession>
<dbReference type="InterPro" id="IPR014189">
    <property type="entry name" value="Quinone_OxRdtase_PIG3"/>
</dbReference>
<evidence type="ECO:0000313" key="4">
    <source>
        <dbReference type="EMBL" id="PIK51516.1"/>
    </source>
</evidence>
<evidence type="ECO:0000259" key="3">
    <source>
        <dbReference type="SMART" id="SM00829"/>
    </source>
</evidence>
<dbReference type="Pfam" id="PF00107">
    <property type="entry name" value="ADH_zinc_N"/>
    <property type="match status" value="1"/>
</dbReference>
<sequence>MGNKGLDYDGMPFVIIATKVLDCQHGVDRHLKRKLVTDNIRNQKQFTEGRKRFRSSNKECKKVDCPAQLLVKDVIKFPDFRIGDKTDAKKAAVSRKLRQSLESNKNVVGERRYYLRLPLPSEHNGHPLMESSAMKAVQQANPGDADTLFIDGVHPRPEPKDREIVIEVFNSAVNRLDILQRKGALPVPKGASPIIGLEVSGRVHKLGPKCSDKWKEAKVSEGEYVLIHAGGSGVGTAAVQLVVSAGAHAIVTAGSQEKIDKALSLGATAGVNYKVEEFHEKVAELTEGKGVNIILDCVGSSYWSKNLEALAMDGRWVLYGLLGGPYVKGNFLGGLLRKRATLSATTLRTRTDQYKAHLIEEFTANALPLFGRSEQSQLKVVVDKVFPLASIQEAHQYVEGSKNIGKVVLEIKRDEGEVPPEADCDENVVTEEAAAHSDL</sequence>
<dbReference type="PANTHER" id="PTHR48106">
    <property type="entry name" value="QUINONE OXIDOREDUCTASE PIG3-RELATED"/>
    <property type="match status" value="1"/>
</dbReference>
<evidence type="ECO:0000256" key="2">
    <source>
        <dbReference type="ARBA" id="ARBA00023002"/>
    </source>
</evidence>
<proteinExistence type="predicted"/>
<dbReference type="GO" id="GO:0070402">
    <property type="term" value="F:NADPH binding"/>
    <property type="evidence" value="ECO:0007669"/>
    <property type="project" value="TreeGrafter"/>
</dbReference>
<dbReference type="InterPro" id="IPR029309">
    <property type="entry name" value="CaRF"/>
</dbReference>
<dbReference type="STRING" id="307972.A0A2G8KU36"/>
<dbReference type="InterPro" id="IPR013154">
    <property type="entry name" value="ADH-like_N"/>
</dbReference>
<dbReference type="Gene3D" id="3.40.50.720">
    <property type="entry name" value="NAD(P)-binding Rossmann-like Domain"/>
    <property type="match status" value="1"/>
</dbReference>
<organism evidence="4 5">
    <name type="scientific">Stichopus japonicus</name>
    <name type="common">Sea cucumber</name>
    <dbReference type="NCBI Taxonomy" id="307972"/>
    <lineage>
        <taxon>Eukaryota</taxon>
        <taxon>Metazoa</taxon>
        <taxon>Echinodermata</taxon>
        <taxon>Eleutherozoa</taxon>
        <taxon>Echinozoa</taxon>
        <taxon>Holothuroidea</taxon>
        <taxon>Aspidochirotacea</taxon>
        <taxon>Aspidochirotida</taxon>
        <taxon>Stichopodidae</taxon>
        <taxon>Apostichopus</taxon>
    </lineage>
</organism>
<dbReference type="SUPFAM" id="SSF50129">
    <property type="entry name" value="GroES-like"/>
    <property type="match status" value="1"/>
</dbReference>
<dbReference type="AlphaFoldDB" id="A0A2G8KU36"/>
<dbReference type="SUPFAM" id="SSF51735">
    <property type="entry name" value="NAD(P)-binding Rossmann-fold domains"/>
    <property type="match status" value="1"/>
</dbReference>
<keyword evidence="5" id="KW-1185">Reference proteome</keyword>
<gene>
    <name evidence="4" type="ORF">BSL78_11588</name>
</gene>
<dbReference type="EMBL" id="MRZV01000368">
    <property type="protein sequence ID" value="PIK51516.1"/>
    <property type="molecule type" value="Genomic_DNA"/>
</dbReference>
<dbReference type="CDD" id="cd05276">
    <property type="entry name" value="p53_inducible_oxidoreductase"/>
    <property type="match status" value="1"/>
</dbReference>
<feature type="domain" description="Enoyl reductase (ER)" evidence="3">
    <location>
        <begin position="143"/>
        <end position="409"/>
    </location>
</feature>
<evidence type="ECO:0000256" key="1">
    <source>
        <dbReference type="ARBA" id="ARBA00022857"/>
    </source>
</evidence>
<dbReference type="Gene3D" id="3.90.180.10">
    <property type="entry name" value="Medium-chain alcohol dehydrogenases, catalytic domain"/>
    <property type="match status" value="2"/>
</dbReference>
<keyword evidence="1" id="KW-0521">NADP</keyword>
<comment type="caution">
    <text evidence="4">The sequence shown here is derived from an EMBL/GenBank/DDBJ whole genome shotgun (WGS) entry which is preliminary data.</text>
</comment>
<keyword evidence="2" id="KW-0560">Oxidoreductase</keyword>
<dbReference type="GO" id="GO:0003700">
    <property type="term" value="F:DNA-binding transcription factor activity"/>
    <property type="evidence" value="ECO:0007669"/>
    <property type="project" value="InterPro"/>
</dbReference>
<dbReference type="Pfam" id="PF15299">
    <property type="entry name" value="ALS2CR8"/>
    <property type="match status" value="1"/>
</dbReference>
<dbReference type="InterPro" id="IPR013149">
    <property type="entry name" value="ADH-like_C"/>
</dbReference>
<dbReference type="GO" id="GO:0048038">
    <property type="term" value="F:quinone binding"/>
    <property type="evidence" value="ECO:0007669"/>
    <property type="project" value="TreeGrafter"/>
</dbReference>
<dbReference type="Proteomes" id="UP000230750">
    <property type="component" value="Unassembled WGS sequence"/>
</dbReference>
<dbReference type="InterPro" id="IPR036291">
    <property type="entry name" value="NAD(P)-bd_dom_sf"/>
</dbReference>
<name>A0A2G8KU36_STIJA</name>
<dbReference type="InterPro" id="IPR011032">
    <property type="entry name" value="GroES-like_sf"/>
</dbReference>
<evidence type="ECO:0000313" key="5">
    <source>
        <dbReference type="Proteomes" id="UP000230750"/>
    </source>
</evidence>
<dbReference type="SMART" id="SM00829">
    <property type="entry name" value="PKS_ER"/>
    <property type="match status" value="1"/>
</dbReference>
<protein>
    <submittedName>
        <fullName evidence="4">Putative quinone oxidoreductase PIG3</fullName>
    </submittedName>
</protein>
<dbReference type="GO" id="GO:0003960">
    <property type="term" value="F:quinone reductase (NADPH) activity"/>
    <property type="evidence" value="ECO:0007669"/>
    <property type="project" value="TreeGrafter"/>
</dbReference>